<dbReference type="GO" id="GO:0005886">
    <property type="term" value="C:plasma membrane"/>
    <property type="evidence" value="ECO:0007669"/>
    <property type="project" value="UniProtKB-SubCell"/>
</dbReference>
<dbReference type="Pfam" id="PF00563">
    <property type="entry name" value="EAL"/>
    <property type="match status" value="1"/>
</dbReference>
<dbReference type="InterPro" id="IPR024744">
    <property type="entry name" value="CSS-motif_dom"/>
</dbReference>
<evidence type="ECO:0000256" key="4">
    <source>
        <dbReference type="ARBA" id="ARBA00022636"/>
    </source>
</evidence>
<dbReference type="SMART" id="SM00052">
    <property type="entry name" value="EAL"/>
    <property type="match status" value="1"/>
</dbReference>
<sequence length="523" mass="59380">MNRSVHRKVLRVVGIVLVVLLPVMLSLWFAHVRAVKETSTHLRSFAQLALDKTERVIGQVETVRSAADKYHGQVCSPAHREYMLNIIRSSLYVADLIYAHGDHFLCSTSFAPAQSYAISPAEYKPHPDIAVYYYRDTPFYAGYKMVYVQRGNYVAVVNPLSYSEVMSDDASLEYGLYDTVTGRFFSVSQQADHHALEKLIQNNDLTFQQGQRFYMVAHSGKRPVAIIVSTSSDNYFQNLYHQAALTLPLGMISSIIILLLWSRTRREFNSPRRLLHRALTKHQLELHYQPIIDIKNGQCVGAEALLRWPGFNGQVMSPAEFIPLAEKEGMIERITDYVVDELFEDLGEFLAAWPQLYISINLSAADFHSSRLIALITNKTRQHSVRAEQIKIEVTERGFIDVPKTTPVIQAFRQAGYEVAIDDFGTGYSNLHNLYSLNVDILKIDKSFIDTLTTNSTSHLIAEHIIEMAHSLRLKIIAEGVETAEQVTWLLKRGVQYCQGWHFAKALPSQDFKAWVSQPPALK</sequence>
<organism evidence="12">
    <name type="scientific">Phytobacter massiliensis</name>
    <dbReference type="NCBI Taxonomy" id="1485952"/>
    <lineage>
        <taxon>Bacteria</taxon>
        <taxon>Pseudomonadati</taxon>
        <taxon>Pseudomonadota</taxon>
        <taxon>Gammaproteobacteria</taxon>
        <taxon>Enterobacterales</taxon>
        <taxon>Enterobacteriaceae</taxon>
        <taxon>Phytobacter</taxon>
    </lineage>
</organism>
<dbReference type="InterPro" id="IPR035919">
    <property type="entry name" value="EAL_sf"/>
</dbReference>
<evidence type="ECO:0000256" key="1">
    <source>
        <dbReference type="ARBA" id="ARBA00004651"/>
    </source>
</evidence>
<dbReference type="CDD" id="cd01948">
    <property type="entry name" value="EAL"/>
    <property type="match status" value="1"/>
</dbReference>
<dbReference type="PROSITE" id="PS50883">
    <property type="entry name" value="EAL"/>
    <property type="match status" value="1"/>
</dbReference>
<dbReference type="InterPro" id="IPR050706">
    <property type="entry name" value="Cyclic-di-GMP_PDE-like"/>
</dbReference>
<evidence type="ECO:0000256" key="9">
    <source>
        <dbReference type="ARBA" id="ARBA00034290"/>
    </source>
</evidence>
<comment type="catalytic activity">
    <reaction evidence="9">
        <text>3',3'-c-di-GMP + H2O = 5'-phosphoguanylyl(3'-&gt;5')guanosine + H(+)</text>
        <dbReference type="Rhea" id="RHEA:24902"/>
        <dbReference type="ChEBI" id="CHEBI:15377"/>
        <dbReference type="ChEBI" id="CHEBI:15378"/>
        <dbReference type="ChEBI" id="CHEBI:58754"/>
        <dbReference type="ChEBI" id="CHEBI:58805"/>
        <dbReference type="EC" id="3.1.4.52"/>
    </reaction>
</comment>
<evidence type="ECO:0000259" key="11">
    <source>
        <dbReference type="PROSITE" id="PS50883"/>
    </source>
</evidence>
<evidence type="ECO:0000256" key="7">
    <source>
        <dbReference type="ARBA" id="ARBA00022989"/>
    </source>
</evidence>
<dbReference type="PANTHER" id="PTHR33121:SF60">
    <property type="entry name" value="CYCLIC DI-GMP PHOSPHODIESTERASE PDEC-RELATED"/>
    <property type="match status" value="1"/>
</dbReference>
<evidence type="ECO:0000256" key="3">
    <source>
        <dbReference type="ARBA" id="ARBA00022475"/>
    </source>
</evidence>
<keyword evidence="8 10" id="KW-0472">Membrane</keyword>
<comment type="subcellular location">
    <subcellularLocation>
        <location evidence="1">Cell membrane</location>
        <topology evidence="1">Multi-pass membrane protein</topology>
    </subcellularLocation>
</comment>
<evidence type="ECO:0000256" key="10">
    <source>
        <dbReference type="SAM" id="Phobius"/>
    </source>
</evidence>
<proteinExistence type="predicted"/>
<name>A0A6N3FFZ1_9ENTR</name>
<dbReference type="SUPFAM" id="SSF141868">
    <property type="entry name" value="EAL domain-like"/>
    <property type="match status" value="1"/>
</dbReference>
<reference evidence="12" key="1">
    <citation type="submission" date="2019-11" db="EMBL/GenBank/DDBJ databases">
        <authorList>
            <person name="Feng L."/>
        </authorList>
    </citation>
    <scope>NUCLEOTIDE SEQUENCE</scope>
    <source>
        <strain evidence="12">EMassiliensisLFYP7</strain>
    </source>
</reference>
<keyword evidence="7 10" id="KW-1133">Transmembrane helix</keyword>
<keyword evidence="4" id="KW-0973">c-di-GMP</keyword>
<evidence type="ECO:0000256" key="2">
    <source>
        <dbReference type="ARBA" id="ARBA00012282"/>
    </source>
</evidence>
<dbReference type="GO" id="GO:0071111">
    <property type="term" value="F:cyclic-guanylate-specific phosphodiesterase activity"/>
    <property type="evidence" value="ECO:0007669"/>
    <property type="project" value="UniProtKB-EC"/>
</dbReference>
<dbReference type="PANTHER" id="PTHR33121">
    <property type="entry name" value="CYCLIC DI-GMP PHOSPHODIESTERASE PDEF"/>
    <property type="match status" value="1"/>
</dbReference>
<evidence type="ECO:0000256" key="5">
    <source>
        <dbReference type="ARBA" id="ARBA00022692"/>
    </source>
</evidence>
<dbReference type="EC" id="3.1.4.52" evidence="2"/>
<dbReference type="AlphaFoldDB" id="A0A6N3FFZ1"/>
<evidence type="ECO:0000256" key="8">
    <source>
        <dbReference type="ARBA" id="ARBA00023136"/>
    </source>
</evidence>
<dbReference type="InterPro" id="IPR001633">
    <property type="entry name" value="EAL_dom"/>
</dbReference>
<accession>A0A6N3FFZ1</accession>
<dbReference type="RefSeq" id="WP_156566412.1">
    <property type="nucleotide sequence ID" value="NZ_CACRTZ010000029.1"/>
</dbReference>
<keyword evidence="6" id="KW-0378">Hydrolase</keyword>
<evidence type="ECO:0000313" key="12">
    <source>
        <dbReference type="EMBL" id="VYU51024.1"/>
    </source>
</evidence>
<dbReference type="EMBL" id="CACRTZ010000029">
    <property type="protein sequence ID" value="VYU51024.1"/>
    <property type="molecule type" value="Genomic_DNA"/>
</dbReference>
<dbReference type="Pfam" id="PF12792">
    <property type="entry name" value="CSS-motif"/>
    <property type="match status" value="1"/>
</dbReference>
<protein>
    <recommendedName>
        <fullName evidence="2">cyclic-guanylate-specific phosphodiesterase</fullName>
        <ecNumber evidence="2">3.1.4.52</ecNumber>
    </recommendedName>
</protein>
<feature type="domain" description="EAL" evidence="11">
    <location>
        <begin position="268"/>
        <end position="520"/>
    </location>
</feature>
<gene>
    <name evidence="12" type="primary">yjcC_2</name>
    <name evidence="12" type="ORF">EMLFYP7_02646</name>
</gene>
<dbReference type="Gene3D" id="3.20.20.450">
    <property type="entry name" value="EAL domain"/>
    <property type="match status" value="1"/>
</dbReference>
<feature type="transmembrane region" description="Helical" evidence="10">
    <location>
        <begin position="12"/>
        <end position="30"/>
    </location>
</feature>
<evidence type="ECO:0000256" key="6">
    <source>
        <dbReference type="ARBA" id="ARBA00022801"/>
    </source>
</evidence>
<keyword evidence="3" id="KW-1003">Cell membrane</keyword>
<keyword evidence="5 10" id="KW-0812">Transmembrane</keyword>